<sequence>MFFTFKVIAFIKYFNTPFWRIKKLSFMIIFQPPNSPTTPKFRHS</sequence>
<dbReference type="Proteomes" id="UP000015816">
    <property type="component" value="Unassembled WGS sequence"/>
</dbReference>
<proteinExistence type="predicted"/>
<dbReference type="AlphaFoldDB" id="T2SEF7"/>
<protein>
    <submittedName>
        <fullName evidence="1">Uncharacterized protein</fullName>
    </submittedName>
</protein>
<organism evidence="1 2">
    <name type="scientific">Helicobacter pylori SouthAfrica50</name>
    <dbReference type="NCBI Taxonomy" id="1352357"/>
    <lineage>
        <taxon>Bacteria</taxon>
        <taxon>Pseudomonadati</taxon>
        <taxon>Campylobacterota</taxon>
        <taxon>Epsilonproteobacteria</taxon>
        <taxon>Campylobacterales</taxon>
        <taxon>Helicobacteraceae</taxon>
        <taxon>Helicobacter</taxon>
    </lineage>
</organism>
<reference evidence="1 2" key="1">
    <citation type="journal article" date="2013" name="Genome Announc.">
        <title>Genome Sequences of Three hpAfrica2 Strains of Helicobacter pylori.</title>
        <authorList>
            <person name="Duncan S.S."/>
            <person name="Bertoli M.T."/>
            <person name="Kersulyte D."/>
            <person name="Valk P.L."/>
            <person name="Tamma S."/>
            <person name="Segal I."/>
            <person name="McClain M.S."/>
            <person name="Cover T.L."/>
            <person name="Berg D.E."/>
        </authorList>
    </citation>
    <scope>NUCLEOTIDE SEQUENCE [LARGE SCALE GENOMIC DNA]</scope>
    <source>
        <strain evidence="1 2">SouthAfrica50</strain>
    </source>
</reference>
<dbReference type="EMBL" id="AVNI01000001">
    <property type="protein sequence ID" value="EQD89899.1"/>
    <property type="molecule type" value="Genomic_DNA"/>
</dbReference>
<dbReference type="PATRIC" id="fig|1352357.3.peg.291"/>
<gene>
    <name evidence="1" type="ORF">HPSA50_0293</name>
</gene>
<comment type="caution">
    <text evidence="1">The sequence shown here is derived from an EMBL/GenBank/DDBJ whole genome shotgun (WGS) entry which is preliminary data.</text>
</comment>
<accession>T2SEF7</accession>
<evidence type="ECO:0000313" key="1">
    <source>
        <dbReference type="EMBL" id="EQD89899.1"/>
    </source>
</evidence>
<evidence type="ECO:0000313" key="2">
    <source>
        <dbReference type="Proteomes" id="UP000015816"/>
    </source>
</evidence>
<name>T2SEF7_HELPX</name>